<dbReference type="PANTHER" id="PTHR42978:SF6">
    <property type="entry name" value="QUORUM-QUENCHING LACTONASE YTNP-RELATED"/>
    <property type="match status" value="1"/>
</dbReference>
<comment type="similarity">
    <text evidence="1">Belongs to the metallo-beta-lactamase superfamily.</text>
</comment>
<accession>A0A494YZ13</accession>
<keyword evidence="2" id="KW-0479">Metal-binding</keyword>
<reference evidence="6 7" key="1">
    <citation type="journal article" date="2015" name="Antonie Van Leeuwenhoek">
        <title>Oceanobacillus bengalensis sp. nov., a bacterium isolated from seawater of the Bay of Bengal.</title>
        <authorList>
            <person name="Yongchang O."/>
            <person name="Xiang W."/>
            <person name="Wang G."/>
        </authorList>
    </citation>
    <scope>NUCLEOTIDE SEQUENCE [LARGE SCALE GENOMIC DNA]</scope>
    <source>
        <strain evidence="6 7">MCCC 1K00260</strain>
    </source>
</reference>
<dbReference type="Proteomes" id="UP000281813">
    <property type="component" value="Unassembled WGS sequence"/>
</dbReference>
<evidence type="ECO:0000256" key="2">
    <source>
        <dbReference type="ARBA" id="ARBA00022723"/>
    </source>
</evidence>
<dbReference type="InterPro" id="IPR036866">
    <property type="entry name" value="RibonucZ/Hydroxyglut_hydro"/>
</dbReference>
<dbReference type="RefSeq" id="WP_121132038.1">
    <property type="nucleotide sequence ID" value="NZ_JBHUFK010000037.1"/>
</dbReference>
<dbReference type="PANTHER" id="PTHR42978">
    <property type="entry name" value="QUORUM-QUENCHING LACTONASE YTNP-RELATED-RELATED"/>
    <property type="match status" value="1"/>
</dbReference>
<dbReference type="InterPro" id="IPR001279">
    <property type="entry name" value="Metallo-B-lactamas"/>
</dbReference>
<evidence type="ECO:0000313" key="6">
    <source>
        <dbReference type="EMBL" id="RKQ14949.1"/>
    </source>
</evidence>
<keyword evidence="3 6" id="KW-0378">Hydrolase</keyword>
<dbReference type="EMBL" id="RBZO01000017">
    <property type="protein sequence ID" value="RKQ14949.1"/>
    <property type="molecule type" value="Genomic_DNA"/>
</dbReference>
<dbReference type="SMART" id="SM00849">
    <property type="entry name" value="Lactamase_B"/>
    <property type="match status" value="1"/>
</dbReference>
<comment type="caution">
    <text evidence="6">The sequence shown here is derived from an EMBL/GenBank/DDBJ whole genome shotgun (WGS) entry which is preliminary data.</text>
</comment>
<proteinExistence type="inferred from homology"/>
<name>A0A494YZ13_9BACI</name>
<sequence>MEKLQVGRATLTWLKGGVNFLDGGAMFGVVPKALWGKKYPHNEKNQIELRTDPILLQVDGKNLLIESGIGKDKFTDKQIRNFGVREESFLEETLAELDLTVDDIDALLMTHLHFDHASGLTKKIAEEVYEPVFKNATIYTTAIEWNEMRNPNIRSVNTYWESNWQPVEEQVETFAEEIEIVKGLKMVYTGGHSDGHAIIIFEEADDCFIHMADLMPTHAHQNKLWALAYDDYPVTSVHEKESWMDYGYKRRAWYTFYHDAYYRAIKFNQNGEKVDELERVRYEYE</sequence>
<dbReference type="Pfam" id="PF00753">
    <property type="entry name" value="Lactamase_B"/>
    <property type="match status" value="1"/>
</dbReference>
<dbReference type="GO" id="GO:0016787">
    <property type="term" value="F:hydrolase activity"/>
    <property type="evidence" value="ECO:0007669"/>
    <property type="project" value="UniProtKB-KW"/>
</dbReference>
<keyword evidence="4" id="KW-0862">Zinc</keyword>
<feature type="domain" description="Metallo-beta-lactamase" evidence="5">
    <location>
        <begin position="50"/>
        <end position="258"/>
    </location>
</feature>
<dbReference type="Gene3D" id="3.60.15.10">
    <property type="entry name" value="Ribonuclease Z/Hydroxyacylglutathione hydrolase-like"/>
    <property type="match status" value="1"/>
</dbReference>
<evidence type="ECO:0000256" key="1">
    <source>
        <dbReference type="ARBA" id="ARBA00007749"/>
    </source>
</evidence>
<evidence type="ECO:0000313" key="7">
    <source>
        <dbReference type="Proteomes" id="UP000281813"/>
    </source>
</evidence>
<evidence type="ECO:0000256" key="3">
    <source>
        <dbReference type="ARBA" id="ARBA00022801"/>
    </source>
</evidence>
<dbReference type="InterPro" id="IPR051013">
    <property type="entry name" value="MBL_superfamily_lactonases"/>
</dbReference>
<protein>
    <submittedName>
        <fullName evidence="6">MBL fold metallo-hydrolase</fullName>
    </submittedName>
</protein>
<organism evidence="6 7">
    <name type="scientific">Oceanobacillus bengalensis</name>
    <dbReference type="NCBI Taxonomy" id="1435466"/>
    <lineage>
        <taxon>Bacteria</taxon>
        <taxon>Bacillati</taxon>
        <taxon>Bacillota</taxon>
        <taxon>Bacilli</taxon>
        <taxon>Bacillales</taxon>
        <taxon>Bacillaceae</taxon>
        <taxon>Oceanobacillus</taxon>
    </lineage>
</organism>
<gene>
    <name evidence="6" type="ORF">D8M05_11600</name>
</gene>
<dbReference type="CDD" id="cd07728">
    <property type="entry name" value="YtnP-like_MBL-fold"/>
    <property type="match status" value="1"/>
</dbReference>
<evidence type="ECO:0000259" key="5">
    <source>
        <dbReference type="SMART" id="SM00849"/>
    </source>
</evidence>
<evidence type="ECO:0000256" key="4">
    <source>
        <dbReference type="ARBA" id="ARBA00022833"/>
    </source>
</evidence>
<dbReference type="OrthoDB" id="9802897at2"/>
<keyword evidence="7" id="KW-1185">Reference proteome</keyword>
<dbReference type="AlphaFoldDB" id="A0A494YZ13"/>
<dbReference type="GO" id="GO:0046872">
    <property type="term" value="F:metal ion binding"/>
    <property type="evidence" value="ECO:0007669"/>
    <property type="project" value="UniProtKB-KW"/>
</dbReference>
<dbReference type="SUPFAM" id="SSF56281">
    <property type="entry name" value="Metallo-hydrolase/oxidoreductase"/>
    <property type="match status" value="1"/>
</dbReference>